<reference evidence="1" key="1">
    <citation type="journal article" date="2020" name="Fungal Divers.">
        <title>Resolving the Mortierellaceae phylogeny through synthesis of multi-gene phylogenetics and phylogenomics.</title>
        <authorList>
            <person name="Vandepol N."/>
            <person name="Liber J."/>
            <person name="Desiro A."/>
            <person name="Na H."/>
            <person name="Kennedy M."/>
            <person name="Barry K."/>
            <person name="Grigoriev I.V."/>
            <person name="Miller A.N."/>
            <person name="O'Donnell K."/>
            <person name="Stajich J.E."/>
            <person name="Bonito G."/>
        </authorList>
    </citation>
    <scope>NUCLEOTIDE SEQUENCE</scope>
    <source>
        <strain evidence="1">NVP60</strain>
    </source>
</reference>
<proteinExistence type="predicted"/>
<organism evidence="1 2">
    <name type="scientific">Linnemannia gamsii</name>
    <dbReference type="NCBI Taxonomy" id="64522"/>
    <lineage>
        <taxon>Eukaryota</taxon>
        <taxon>Fungi</taxon>
        <taxon>Fungi incertae sedis</taxon>
        <taxon>Mucoromycota</taxon>
        <taxon>Mortierellomycotina</taxon>
        <taxon>Mortierellomycetes</taxon>
        <taxon>Mortierellales</taxon>
        <taxon>Mortierellaceae</taxon>
        <taxon>Linnemannia</taxon>
    </lineage>
</organism>
<name>A0A9P6R454_9FUNG</name>
<keyword evidence="2" id="KW-1185">Reference proteome</keyword>
<comment type="caution">
    <text evidence="1">The sequence shown here is derived from an EMBL/GenBank/DDBJ whole genome shotgun (WGS) entry which is preliminary data.</text>
</comment>
<dbReference type="OrthoDB" id="2427883at2759"/>
<dbReference type="Proteomes" id="UP000823405">
    <property type="component" value="Unassembled WGS sequence"/>
</dbReference>
<evidence type="ECO:0000313" key="2">
    <source>
        <dbReference type="Proteomes" id="UP000823405"/>
    </source>
</evidence>
<protein>
    <submittedName>
        <fullName evidence="1">Uncharacterized protein</fullName>
    </submittedName>
</protein>
<gene>
    <name evidence="1" type="ORF">BGZ97_012244</name>
</gene>
<sequence>MTSTASDNKTLFVVKNVDSKFTKKDVAAHLGVVGDTLSQEQNSSDQTFAYQASVGSLDEAMTIFTKHNFTMLGDHEIFLEFRPGHIYNRIPELELTTKNKVPPKAFYSAFMRYGQVVSGEN</sequence>
<dbReference type="AlphaFoldDB" id="A0A9P6R454"/>
<accession>A0A9P6R454</accession>
<evidence type="ECO:0000313" key="1">
    <source>
        <dbReference type="EMBL" id="KAG0310904.1"/>
    </source>
</evidence>
<dbReference type="EMBL" id="JAAAIN010000783">
    <property type="protein sequence ID" value="KAG0310904.1"/>
    <property type="molecule type" value="Genomic_DNA"/>
</dbReference>